<evidence type="ECO:0000313" key="2">
    <source>
        <dbReference type="EMBL" id="SDT39815.1"/>
    </source>
</evidence>
<dbReference type="Pfam" id="PF07693">
    <property type="entry name" value="KAP_NTPase"/>
    <property type="match status" value="1"/>
</dbReference>
<dbReference type="Proteomes" id="UP000199103">
    <property type="component" value="Chromosome I"/>
</dbReference>
<dbReference type="PANTHER" id="PTHR22674">
    <property type="entry name" value="NTPASE, KAP FAMILY P-LOOP DOMAIN-CONTAINING 1"/>
    <property type="match status" value="1"/>
</dbReference>
<evidence type="ECO:0000259" key="1">
    <source>
        <dbReference type="Pfam" id="PF07693"/>
    </source>
</evidence>
<dbReference type="PANTHER" id="PTHR22674:SF6">
    <property type="entry name" value="NTPASE KAP FAMILY P-LOOP DOMAIN-CONTAINING PROTEIN 1"/>
    <property type="match status" value="1"/>
</dbReference>
<dbReference type="AlphaFoldDB" id="A0A1H2A1C8"/>
<accession>A0A1H2A1C8</accession>
<evidence type="ECO:0000313" key="3">
    <source>
        <dbReference type="Proteomes" id="UP000199103"/>
    </source>
</evidence>
<sequence>MPMPWTDAPITAKSEDELGRTDYAVHAASLIANSHSWEDSIVFGLTGPWGSGKSSMLGMISEELDATCPRWQVARFTPWATGDVTGLLSDFYASLSESLPGRSKQIRNALGTLVQVAAPAANAIPWVGGAAASAASSLGAALKKQTPWDKAFNTAADELKKLGTPVLMIADDIDRLQTEELLALLKVVRLLGRFPGVHYLLAYDEGTLFQALSEANLVGEDDGAAARFMEKIVQYPLVVPPLLSTQLLARLDAGLSATLADAGRPQPNGERLGHLVEVYRSVLGTPRAIDRYLAQLRHHIPLVQPEEIDDEDVIVLTLLRTAFPTLYQQLPRWRDQLISGHTDKLKHSTSGIEYEPFDIEPLLETVPTRSRADARTLLTDLFPKLRSRGVSYASSDRRISDARYFDRYFAMGIPSHDVSDLEVAKATDEVGRGQPAALTALLSQANPDRVVLVVDKSRRFAESLPKDDAGDALRLALVKLLVAVLDDVHDKPSFFMSPRERVVAWASQVVTHLTDMAPADALLDALTATADLATRIEVIYRADLDEGPRPACLDQVIAELSAQATKEIVVHLEAQDSAPENTQPGTIIHFVLSTAQAAPLATAVAAGLASGAFGIADVAARVIPIRILYGVGSQYELSDFDQETFNALVPPAPDPWYQSTKIEVDKHDLSWANRREYAAGRAKQPPA</sequence>
<dbReference type="EMBL" id="LT629772">
    <property type="protein sequence ID" value="SDT39815.1"/>
    <property type="molecule type" value="Genomic_DNA"/>
</dbReference>
<dbReference type="InterPro" id="IPR052754">
    <property type="entry name" value="NTPase_KAP_P-loop"/>
</dbReference>
<feature type="domain" description="KAP NTPase" evidence="1">
    <location>
        <begin position="21"/>
        <end position="301"/>
    </location>
</feature>
<dbReference type="OrthoDB" id="88903at2"/>
<dbReference type="SUPFAM" id="SSF52540">
    <property type="entry name" value="P-loop containing nucleoside triphosphate hydrolases"/>
    <property type="match status" value="1"/>
</dbReference>
<dbReference type="STRING" id="630515.SAMN04489812_5600"/>
<name>A0A1H2A1C8_9ACTN</name>
<dbReference type="InterPro" id="IPR027417">
    <property type="entry name" value="P-loop_NTPase"/>
</dbReference>
<dbReference type="RefSeq" id="WP_091530000.1">
    <property type="nucleotide sequence ID" value="NZ_LT629772.1"/>
</dbReference>
<protein>
    <submittedName>
        <fullName evidence="2">KAP family P-loop domain-containing protein</fullName>
    </submittedName>
</protein>
<reference evidence="2 3" key="1">
    <citation type="submission" date="2016-10" db="EMBL/GenBank/DDBJ databases">
        <authorList>
            <person name="de Groot N.N."/>
        </authorList>
    </citation>
    <scope>NUCLEOTIDE SEQUENCE [LARGE SCALE GENOMIC DNA]</scope>
    <source>
        <strain evidence="2 3">DSM 21800</strain>
    </source>
</reference>
<dbReference type="InterPro" id="IPR011646">
    <property type="entry name" value="KAP_P-loop"/>
</dbReference>
<keyword evidence="3" id="KW-1185">Reference proteome</keyword>
<dbReference type="Gene3D" id="3.40.50.300">
    <property type="entry name" value="P-loop containing nucleotide triphosphate hydrolases"/>
    <property type="match status" value="1"/>
</dbReference>
<gene>
    <name evidence="2" type="ORF">SAMN04489812_5600</name>
</gene>
<proteinExistence type="predicted"/>
<organism evidence="2 3">
    <name type="scientific">Microlunatus soli</name>
    <dbReference type="NCBI Taxonomy" id="630515"/>
    <lineage>
        <taxon>Bacteria</taxon>
        <taxon>Bacillati</taxon>
        <taxon>Actinomycetota</taxon>
        <taxon>Actinomycetes</taxon>
        <taxon>Propionibacteriales</taxon>
        <taxon>Propionibacteriaceae</taxon>
        <taxon>Microlunatus</taxon>
    </lineage>
</organism>